<reference evidence="2 3" key="1">
    <citation type="submission" date="2020-02" db="EMBL/GenBank/DDBJ databases">
        <title>Genome sequencing, annotation and comparative genomic analysis of Bacillus tequilensis EA-CB0015, an effective biological control agent against Pseudocercospora fijiensis in banana plants.</title>
        <authorList>
            <person name="Cuellar-Gaviria T.Z."/>
            <person name="Ju K.-S."/>
            <person name="Villegas-Escobar V."/>
        </authorList>
    </citation>
    <scope>NUCLEOTIDE SEQUENCE [LARGE SCALE GENOMIC DNA]</scope>
    <source>
        <strain evidence="2 3">EA-CB0015</strain>
    </source>
</reference>
<accession>A0A6H0WJP2</accession>
<name>A0A6H0WJP2_9BACI</name>
<gene>
    <name evidence="2" type="ORF">G4P54_06720</name>
</gene>
<dbReference type="EMBL" id="CP048852">
    <property type="protein sequence ID" value="QIW79503.1"/>
    <property type="molecule type" value="Genomic_DNA"/>
</dbReference>
<protein>
    <submittedName>
        <fullName evidence="2">Uncharacterized protein</fullName>
    </submittedName>
</protein>
<dbReference type="Proteomes" id="UP000501914">
    <property type="component" value="Chromosome"/>
</dbReference>
<keyword evidence="3" id="KW-1185">Reference proteome</keyword>
<evidence type="ECO:0000256" key="1">
    <source>
        <dbReference type="SAM" id="Coils"/>
    </source>
</evidence>
<proteinExistence type="predicted"/>
<dbReference type="RefSeq" id="WP_167872171.1">
    <property type="nucleotide sequence ID" value="NZ_CP048852.1"/>
</dbReference>
<dbReference type="KEGG" id="bteq:G4P54_06720"/>
<evidence type="ECO:0000313" key="3">
    <source>
        <dbReference type="Proteomes" id="UP000501914"/>
    </source>
</evidence>
<keyword evidence="1" id="KW-0175">Coiled coil</keyword>
<organism evidence="2 3">
    <name type="scientific">Bacillus tequilensis</name>
    <dbReference type="NCBI Taxonomy" id="227866"/>
    <lineage>
        <taxon>Bacteria</taxon>
        <taxon>Bacillati</taxon>
        <taxon>Bacillota</taxon>
        <taxon>Bacilli</taxon>
        <taxon>Bacillales</taxon>
        <taxon>Bacillaceae</taxon>
        <taxon>Bacillus</taxon>
    </lineage>
</organism>
<dbReference type="AlphaFoldDB" id="A0A6H0WJP2"/>
<feature type="coiled-coil region" evidence="1">
    <location>
        <begin position="79"/>
        <end position="134"/>
    </location>
</feature>
<sequence>MQVFLYDDNFYFLRPKILASPEIQMPDNSTTVKPPDGLWRPQFDKANNVWHESADQEYKDIQKNKYQNEFESNTVMEQLVTLRQQLADEKLARKQAEKAQNTLGIQLTTEVLARKEAEDLNQSLGEQMAILKLDVLSLKGEMTSES</sequence>
<evidence type="ECO:0000313" key="2">
    <source>
        <dbReference type="EMBL" id="QIW79503.1"/>
    </source>
</evidence>